<evidence type="ECO:0000313" key="1">
    <source>
        <dbReference type="EMBL" id="KOM45695.1"/>
    </source>
</evidence>
<organism evidence="1 2">
    <name type="scientific">Phaseolus angularis</name>
    <name type="common">Azuki bean</name>
    <name type="synonym">Vigna angularis</name>
    <dbReference type="NCBI Taxonomy" id="3914"/>
    <lineage>
        <taxon>Eukaryota</taxon>
        <taxon>Viridiplantae</taxon>
        <taxon>Streptophyta</taxon>
        <taxon>Embryophyta</taxon>
        <taxon>Tracheophyta</taxon>
        <taxon>Spermatophyta</taxon>
        <taxon>Magnoliopsida</taxon>
        <taxon>eudicotyledons</taxon>
        <taxon>Gunneridae</taxon>
        <taxon>Pentapetalae</taxon>
        <taxon>rosids</taxon>
        <taxon>fabids</taxon>
        <taxon>Fabales</taxon>
        <taxon>Fabaceae</taxon>
        <taxon>Papilionoideae</taxon>
        <taxon>50 kb inversion clade</taxon>
        <taxon>NPAAA clade</taxon>
        <taxon>indigoferoid/millettioid clade</taxon>
        <taxon>Phaseoleae</taxon>
        <taxon>Vigna</taxon>
    </lineage>
</organism>
<protein>
    <submittedName>
        <fullName evidence="1">Uncharacterized protein</fullName>
    </submittedName>
</protein>
<evidence type="ECO:0000313" key="2">
    <source>
        <dbReference type="Proteomes" id="UP000053144"/>
    </source>
</evidence>
<gene>
    <name evidence="1" type="ORF">LR48_Vigan06g100100</name>
</gene>
<dbReference type="Proteomes" id="UP000053144">
    <property type="component" value="Chromosome 6"/>
</dbReference>
<sequence length="96" mass="10244">MISVFIRVIGVEVSTNRRRCSGSKRRIAAVAILVHAVGVAGIDETPLTCKKWGRRFRAAAFSVGGIVGDALGRQKKGATPRVGEKMAAQLKNPISK</sequence>
<proteinExistence type="predicted"/>
<accession>A0A0L9US45</accession>
<dbReference type="Gramene" id="KOM45695">
    <property type="protein sequence ID" value="KOM45695"/>
    <property type="gene ID" value="LR48_Vigan06g100100"/>
</dbReference>
<reference evidence="2" key="1">
    <citation type="journal article" date="2015" name="Proc. Natl. Acad. Sci. U.S.A.">
        <title>Genome sequencing of adzuki bean (Vigna angularis) provides insight into high starch and low fat accumulation and domestication.</title>
        <authorList>
            <person name="Yang K."/>
            <person name="Tian Z."/>
            <person name="Chen C."/>
            <person name="Luo L."/>
            <person name="Zhao B."/>
            <person name="Wang Z."/>
            <person name="Yu L."/>
            <person name="Li Y."/>
            <person name="Sun Y."/>
            <person name="Li W."/>
            <person name="Chen Y."/>
            <person name="Li Y."/>
            <person name="Zhang Y."/>
            <person name="Ai D."/>
            <person name="Zhao J."/>
            <person name="Shang C."/>
            <person name="Ma Y."/>
            <person name="Wu B."/>
            <person name="Wang M."/>
            <person name="Gao L."/>
            <person name="Sun D."/>
            <person name="Zhang P."/>
            <person name="Guo F."/>
            <person name="Wang W."/>
            <person name="Li Y."/>
            <person name="Wang J."/>
            <person name="Varshney R.K."/>
            <person name="Wang J."/>
            <person name="Ling H.Q."/>
            <person name="Wan P."/>
        </authorList>
    </citation>
    <scope>NUCLEOTIDE SEQUENCE</scope>
    <source>
        <strain evidence="2">cv. Jingnong 6</strain>
    </source>
</reference>
<dbReference type="AlphaFoldDB" id="A0A0L9US45"/>
<dbReference type="EMBL" id="CM003376">
    <property type="protein sequence ID" value="KOM45695.1"/>
    <property type="molecule type" value="Genomic_DNA"/>
</dbReference>
<name>A0A0L9US45_PHAAN</name>